<evidence type="ECO:0000259" key="7">
    <source>
        <dbReference type="Pfam" id="PF04542"/>
    </source>
</evidence>
<evidence type="ECO:0000256" key="5">
    <source>
        <dbReference type="ARBA" id="ARBA00023163"/>
    </source>
</evidence>
<dbReference type="Proteomes" id="UP001596435">
    <property type="component" value="Unassembled WGS sequence"/>
</dbReference>
<sequence>MTEQPSDADLLARHAAGDPDAFGILVRRHRDRLWAVALRTLGDREEAADALQDALVSAYRAAHTFEGRSQVTTWLHRIVVNACLDRARRAATRRAGSLDAHPQQLDAALGSAEPADSPVVRDELRREVVQALATLPADQRAALVLVDMQGHPVAEAAAMLGVPVGTVKSRCARGRARLLPLVRHLRDGGDTRPEGDQAPVSRETPPRGAAATAPVSRETPGTPGGSGHPPHGTPRGTAGGATSPRASLPPEGNPSGSSPVPGTGSAGSRHRMPEGDVTTR</sequence>
<evidence type="ECO:0000256" key="4">
    <source>
        <dbReference type="ARBA" id="ARBA00023125"/>
    </source>
</evidence>
<dbReference type="InterPro" id="IPR007627">
    <property type="entry name" value="RNA_pol_sigma70_r2"/>
</dbReference>
<dbReference type="Gene3D" id="1.10.1740.10">
    <property type="match status" value="1"/>
</dbReference>
<dbReference type="InterPro" id="IPR013325">
    <property type="entry name" value="RNA_pol_sigma_r2"/>
</dbReference>
<accession>A0ABW2G1A1</accession>
<dbReference type="PANTHER" id="PTHR43133">
    <property type="entry name" value="RNA POLYMERASE ECF-TYPE SIGMA FACTO"/>
    <property type="match status" value="1"/>
</dbReference>
<dbReference type="CDD" id="cd06171">
    <property type="entry name" value="Sigma70_r4"/>
    <property type="match status" value="1"/>
</dbReference>
<keyword evidence="2" id="KW-0805">Transcription regulation</keyword>
<keyword evidence="3" id="KW-0731">Sigma factor</keyword>
<evidence type="ECO:0000256" key="3">
    <source>
        <dbReference type="ARBA" id="ARBA00023082"/>
    </source>
</evidence>
<dbReference type="NCBIfam" id="TIGR02937">
    <property type="entry name" value="sigma70-ECF"/>
    <property type="match status" value="1"/>
</dbReference>
<name>A0ABW2G1A1_9ACTN</name>
<dbReference type="Pfam" id="PF08281">
    <property type="entry name" value="Sigma70_r4_2"/>
    <property type="match status" value="1"/>
</dbReference>
<dbReference type="SUPFAM" id="SSF88946">
    <property type="entry name" value="Sigma2 domain of RNA polymerase sigma factors"/>
    <property type="match status" value="1"/>
</dbReference>
<dbReference type="InterPro" id="IPR014284">
    <property type="entry name" value="RNA_pol_sigma-70_dom"/>
</dbReference>
<organism evidence="9 10">
    <name type="scientific">Kitasatospora paranensis</name>
    <dbReference type="NCBI Taxonomy" id="258053"/>
    <lineage>
        <taxon>Bacteria</taxon>
        <taxon>Bacillati</taxon>
        <taxon>Actinomycetota</taxon>
        <taxon>Actinomycetes</taxon>
        <taxon>Kitasatosporales</taxon>
        <taxon>Streptomycetaceae</taxon>
        <taxon>Kitasatospora</taxon>
    </lineage>
</organism>
<dbReference type="EMBL" id="JBHTAJ010000034">
    <property type="protein sequence ID" value="MFC7181645.1"/>
    <property type="molecule type" value="Genomic_DNA"/>
</dbReference>
<dbReference type="InterPro" id="IPR036388">
    <property type="entry name" value="WH-like_DNA-bd_sf"/>
</dbReference>
<evidence type="ECO:0000256" key="1">
    <source>
        <dbReference type="ARBA" id="ARBA00010641"/>
    </source>
</evidence>
<keyword evidence="10" id="KW-1185">Reference proteome</keyword>
<dbReference type="InterPro" id="IPR013324">
    <property type="entry name" value="RNA_pol_sigma_r3/r4-like"/>
</dbReference>
<keyword evidence="5" id="KW-0804">Transcription</keyword>
<dbReference type="InterPro" id="IPR013249">
    <property type="entry name" value="RNA_pol_sigma70_r4_t2"/>
</dbReference>
<gene>
    <name evidence="9" type="primary">sigM</name>
    <name evidence="9" type="ORF">ACFQMG_19020</name>
</gene>
<dbReference type="Pfam" id="PF04542">
    <property type="entry name" value="Sigma70_r2"/>
    <property type="match status" value="1"/>
</dbReference>
<comment type="caution">
    <text evidence="9">The sequence shown here is derived from an EMBL/GenBank/DDBJ whole genome shotgun (WGS) entry which is preliminary data.</text>
</comment>
<reference evidence="10" key="1">
    <citation type="journal article" date="2019" name="Int. J. Syst. Evol. Microbiol.">
        <title>The Global Catalogue of Microorganisms (GCM) 10K type strain sequencing project: providing services to taxonomists for standard genome sequencing and annotation.</title>
        <authorList>
            <consortium name="The Broad Institute Genomics Platform"/>
            <consortium name="The Broad Institute Genome Sequencing Center for Infectious Disease"/>
            <person name="Wu L."/>
            <person name="Ma J."/>
        </authorList>
    </citation>
    <scope>NUCLEOTIDE SEQUENCE [LARGE SCALE GENOMIC DNA]</scope>
    <source>
        <strain evidence="10">CGMCC 1.12859</strain>
    </source>
</reference>
<proteinExistence type="inferred from homology"/>
<dbReference type="NCBIfam" id="NF007225">
    <property type="entry name" value="PRK09643.1"/>
    <property type="match status" value="1"/>
</dbReference>
<dbReference type="SUPFAM" id="SSF88659">
    <property type="entry name" value="Sigma3 and sigma4 domains of RNA polymerase sigma factors"/>
    <property type="match status" value="1"/>
</dbReference>
<evidence type="ECO:0000259" key="8">
    <source>
        <dbReference type="Pfam" id="PF08281"/>
    </source>
</evidence>
<dbReference type="InterPro" id="IPR039425">
    <property type="entry name" value="RNA_pol_sigma-70-like"/>
</dbReference>
<evidence type="ECO:0000256" key="6">
    <source>
        <dbReference type="SAM" id="MobiDB-lite"/>
    </source>
</evidence>
<feature type="compositionally biased region" description="Basic and acidic residues" evidence="6">
    <location>
        <begin position="271"/>
        <end position="280"/>
    </location>
</feature>
<feature type="compositionally biased region" description="Low complexity" evidence="6">
    <location>
        <begin position="228"/>
        <end position="267"/>
    </location>
</feature>
<feature type="region of interest" description="Disordered" evidence="6">
    <location>
        <begin position="183"/>
        <end position="280"/>
    </location>
</feature>
<feature type="domain" description="RNA polymerase sigma-70 region 2" evidence="7">
    <location>
        <begin position="25"/>
        <end position="91"/>
    </location>
</feature>
<dbReference type="Gene3D" id="1.10.10.10">
    <property type="entry name" value="Winged helix-like DNA-binding domain superfamily/Winged helix DNA-binding domain"/>
    <property type="match status" value="1"/>
</dbReference>
<protein>
    <submittedName>
        <fullName evidence="9">RNA polymerase sigma factor SigM</fullName>
    </submittedName>
</protein>
<evidence type="ECO:0000313" key="10">
    <source>
        <dbReference type="Proteomes" id="UP001596435"/>
    </source>
</evidence>
<keyword evidence="4" id="KW-0238">DNA-binding</keyword>
<evidence type="ECO:0000256" key="2">
    <source>
        <dbReference type="ARBA" id="ARBA00023015"/>
    </source>
</evidence>
<feature type="domain" description="RNA polymerase sigma factor 70 region 4 type 2" evidence="8">
    <location>
        <begin position="126"/>
        <end position="178"/>
    </location>
</feature>
<dbReference type="PANTHER" id="PTHR43133:SF50">
    <property type="entry name" value="ECF RNA POLYMERASE SIGMA FACTOR SIGM"/>
    <property type="match status" value="1"/>
</dbReference>
<comment type="similarity">
    <text evidence="1">Belongs to the sigma-70 factor family. ECF subfamily.</text>
</comment>
<dbReference type="RefSeq" id="WP_345706767.1">
    <property type="nucleotide sequence ID" value="NZ_BAABKV010000001.1"/>
</dbReference>
<feature type="compositionally biased region" description="Basic and acidic residues" evidence="6">
    <location>
        <begin position="184"/>
        <end position="195"/>
    </location>
</feature>
<evidence type="ECO:0000313" key="9">
    <source>
        <dbReference type="EMBL" id="MFC7181645.1"/>
    </source>
</evidence>